<keyword evidence="2" id="KW-0378">Hydrolase</keyword>
<dbReference type="PANTHER" id="PTHR30231">
    <property type="entry name" value="DNA POLYMERASE III SUBUNIT EPSILON"/>
    <property type="match status" value="1"/>
</dbReference>
<keyword evidence="3" id="KW-0269">Exonuclease</keyword>
<dbReference type="InterPro" id="IPR013520">
    <property type="entry name" value="Ribonucl_H"/>
</dbReference>
<proteinExistence type="predicted"/>
<protein>
    <submittedName>
        <fullName evidence="5">DNA polymerase-3 subunit epsilon</fullName>
        <ecNumber evidence="5">2.7.7.7</ecNumber>
    </submittedName>
</protein>
<dbReference type="PANTHER" id="PTHR30231:SF4">
    <property type="entry name" value="PROTEIN NEN2"/>
    <property type="match status" value="1"/>
</dbReference>
<sequence>MPHTSRDSDHAPAPSWTQSLGIFDLETTGIDIEDDRIVSAHVGVLDRTGRQVSARTWLADPGIEIPDGAAAVHGITTADARRLGRPAPEVVSEVVTAIAELIAAETPIVVYNAPFDFSLLKREALRHGVVPIEDPFPVVDPLVLDKALDRYRRGKRTLDTVTSHYGVTLDIAHDAQADAVAAGRIALKIAQRYGEELPTTSGELHEHQVAWAREQAASLSDHFVKTGRIAASERLDGRWPIR</sequence>
<dbReference type="Gene3D" id="3.30.420.10">
    <property type="entry name" value="Ribonuclease H-like superfamily/Ribonuclease H"/>
    <property type="match status" value="1"/>
</dbReference>
<organism evidence="5 6">
    <name type="scientific">Microbacterium endophyticum</name>
    <dbReference type="NCBI Taxonomy" id="1526412"/>
    <lineage>
        <taxon>Bacteria</taxon>
        <taxon>Bacillati</taxon>
        <taxon>Actinomycetota</taxon>
        <taxon>Actinomycetes</taxon>
        <taxon>Micrococcales</taxon>
        <taxon>Microbacteriaceae</taxon>
        <taxon>Microbacterium</taxon>
    </lineage>
</organism>
<dbReference type="GO" id="GO:0005829">
    <property type="term" value="C:cytosol"/>
    <property type="evidence" value="ECO:0007669"/>
    <property type="project" value="TreeGrafter"/>
</dbReference>
<dbReference type="EC" id="2.7.7.7" evidence="5"/>
<dbReference type="SUPFAM" id="SSF53098">
    <property type="entry name" value="Ribonuclease H-like"/>
    <property type="match status" value="1"/>
</dbReference>
<keyword evidence="1" id="KW-0540">Nuclease</keyword>
<dbReference type="AlphaFoldDB" id="A0A7W4V5P9"/>
<dbReference type="Proteomes" id="UP000529310">
    <property type="component" value="Unassembled WGS sequence"/>
</dbReference>
<dbReference type="CDD" id="cd06127">
    <property type="entry name" value="DEDDh"/>
    <property type="match status" value="1"/>
</dbReference>
<evidence type="ECO:0000313" key="6">
    <source>
        <dbReference type="Proteomes" id="UP000529310"/>
    </source>
</evidence>
<reference evidence="5 6" key="1">
    <citation type="submission" date="2020-08" db="EMBL/GenBank/DDBJ databases">
        <title>Sequencing the genomes of 1000 actinobacteria strains.</title>
        <authorList>
            <person name="Klenk H.-P."/>
        </authorList>
    </citation>
    <scope>NUCLEOTIDE SEQUENCE [LARGE SCALE GENOMIC DNA]</scope>
    <source>
        <strain evidence="5 6">DSM 27099</strain>
    </source>
</reference>
<keyword evidence="5" id="KW-0548">Nucleotidyltransferase</keyword>
<evidence type="ECO:0000256" key="2">
    <source>
        <dbReference type="ARBA" id="ARBA00022801"/>
    </source>
</evidence>
<dbReference type="InterPro" id="IPR036397">
    <property type="entry name" value="RNaseH_sf"/>
</dbReference>
<dbReference type="Pfam" id="PF00929">
    <property type="entry name" value="RNase_T"/>
    <property type="match status" value="1"/>
</dbReference>
<evidence type="ECO:0000256" key="3">
    <source>
        <dbReference type="ARBA" id="ARBA00022839"/>
    </source>
</evidence>
<dbReference type="GO" id="GO:0008408">
    <property type="term" value="F:3'-5' exonuclease activity"/>
    <property type="evidence" value="ECO:0007669"/>
    <property type="project" value="TreeGrafter"/>
</dbReference>
<dbReference type="InterPro" id="IPR012337">
    <property type="entry name" value="RNaseH-like_sf"/>
</dbReference>
<feature type="domain" description="Exonuclease" evidence="4">
    <location>
        <begin position="19"/>
        <end position="195"/>
    </location>
</feature>
<dbReference type="GO" id="GO:0003887">
    <property type="term" value="F:DNA-directed DNA polymerase activity"/>
    <property type="evidence" value="ECO:0007669"/>
    <property type="project" value="UniProtKB-EC"/>
</dbReference>
<dbReference type="EMBL" id="JACHWQ010000008">
    <property type="protein sequence ID" value="MBB2976745.1"/>
    <property type="molecule type" value="Genomic_DNA"/>
</dbReference>
<keyword evidence="5" id="KW-0808">Transferase</keyword>
<keyword evidence="6" id="KW-1185">Reference proteome</keyword>
<accession>A0A7W4V5P9</accession>
<name>A0A7W4V5P9_9MICO</name>
<dbReference type="RefSeq" id="WP_165138315.1">
    <property type="nucleotide sequence ID" value="NZ_CP049255.1"/>
</dbReference>
<evidence type="ECO:0000259" key="4">
    <source>
        <dbReference type="SMART" id="SM00479"/>
    </source>
</evidence>
<comment type="caution">
    <text evidence="5">The sequence shown here is derived from an EMBL/GenBank/DDBJ whole genome shotgun (WGS) entry which is preliminary data.</text>
</comment>
<gene>
    <name evidence="5" type="ORF">FHX49_002331</name>
</gene>
<evidence type="ECO:0000313" key="5">
    <source>
        <dbReference type="EMBL" id="MBB2976745.1"/>
    </source>
</evidence>
<dbReference type="SMART" id="SM00479">
    <property type="entry name" value="EXOIII"/>
    <property type="match status" value="1"/>
</dbReference>
<evidence type="ECO:0000256" key="1">
    <source>
        <dbReference type="ARBA" id="ARBA00022722"/>
    </source>
</evidence>
<dbReference type="NCBIfam" id="NF005927">
    <property type="entry name" value="PRK07942.1"/>
    <property type="match status" value="1"/>
</dbReference>
<dbReference type="GO" id="GO:0003676">
    <property type="term" value="F:nucleic acid binding"/>
    <property type="evidence" value="ECO:0007669"/>
    <property type="project" value="InterPro"/>
</dbReference>